<dbReference type="PROSITE" id="PS51257">
    <property type="entry name" value="PROKAR_LIPOPROTEIN"/>
    <property type="match status" value="1"/>
</dbReference>
<dbReference type="Proteomes" id="UP000323144">
    <property type="component" value="Chromosome"/>
</dbReference>
<evidence type="ECO:0000313" key="4">
    <source>
        <dbReference type="Proteomes" id="UP000323144"/>
    </source>
</evidence>
<dbReference type="EMBL" id="CP043026">
    <property type="protein sequence ID" value="QEH61780.1"/>
    <property type="molecule type" value="Genomic_DNA"/>
</dbReference>
<dbReference type="RefSeq" id="WP_166508165.1">
    <property type="nucleotide sequence ID" value="NZ_CP043026.1"/>
</dbReference>
<evidence type="ECO:0000313" key="3">
    <source>
        <dbReference type="EMBL" id="QEH61780.1"/>
    </source>
</evidence>
<protein>
    <recommendedName>
        <fullName evidence="5">Lipoprotein</fullName>
    </recommendedName>
</protein>
<evidence type="ECO:0000256" key="2">
    <source>
        <dbReference type="SAM" id="SignalP"/>
    </source>
</evidence>
<organism evidence="3 4">
    <name type="scientific">Spiroplasma chinense</name>
    <dbReference type="NCBI Taxonomy" id="216932"/>
    <lineage>
        <taxon>Bacteria</taxon>
        <taxon>Bacillati</taxon>
        <taxon>Mycoplasmatota</taxon>
        <taxon>Mollicutes</taxon>
        <taxon>Entomoplasmatales</taxon>
        <taxon>Spiroplasmataceae</taxon>
        <taxon>Spiroplasma</taxon>
    </lineage>
</organism>
<reference evidence="3 4" key="1">
    <citation type="submission" date="2019-08" db="EMBL/GenBank/DDBJ databases">
        <title>Complete genome sequence of Spiroplasma chinense CCH (DSM 19755).</title>
        <authorList>
            <person name="Shen H.-Y."/>
            <person name="Lin Y.-C."/>
            <person name="Chou L."/>
            <person name="Kuo C.-H."/>
        </authorList>
    </citation>
    <scope>NUCLEOTIDE SEQUENCE [LARGE SCALE GENOMIC DNA]</scope>
    <source>
        <strain evidence="3 4">CCH</strain>
    </source>
</reference>
<accession>A0A5B9Y498</accession>
<evidence type="ECO:0008006" key="5">
    <source>
        <dbReference type="Google" id="ProtNLM"/>
    </source>
</evidence>
<feature type="chain" id="PRO_5022838594" description="Lipoprotein" evidence="2">
    <location>
        <begin position="19"/>
        <end position="781"/>
    </location>
</feature>
<dbReference type="InterPro" id="IPR054816">
    <property type="entry name" value="Lipoprotein_mollicutes-type_CS"/>
</dbReference>
<sequence length="781" mass="85824">MKKLLSILSAVTITTSSATTVVACGGKTKTTPSDNKGDGDNNVNEDGDNLLTELQNQMIDGAEIISRIIIASRHENLNFNVNEMLSMFFTPEATLMRMPQSYDYEGKNYNINNNLSKYKNLLAPSLTTLDQDNYAGMYASYVMGMYDNDFYAPIINGEKSFNDTMNINGGIGFNKENDNATGYLAGLNKNIKLSSNQERRDLAWGIQDTGALTNYLLDKGFDGGTPGDTRAAMGFIVGNPASAGTILNGGTNGGGYAFYNSLMQGGTPSRTTYKKVSVSDKLTSLNAGIDYKAGGYFSGLSSITDDGEPFNFGEVGGSLIKAAQANNINGGVALFNSMLENLSTTNSGALLTGEFSNYILPVMVSEIDADRFMQGVAFSLLSNVWKAIYDMAYGTNAIKAKALEFFGQELIDEIKDLDKNPNYSIGSSNSSAKKDEIGFDALLNFAPKDKINPGTNLVKVIEILNKIIDKYDNSNDKEDFVQSVFKAKGIIANAYSTIISNFVTEETWNEIMDGDSGIDLLHLAKGAFEMVLDEDIQKTVASAKNKYSSLGGFRNLTAGQKQDYINILGYNGSGYKENSYLDKIYKGFKDETIIGQKEIEGIFKGFKNKVNIEMKDIHEKVFQYILDDKYWDKKDVKVSGTSNLETSGSLEFSLDYKGVGDSTSNASSQYKKVRVDEDFNPYQTILSNQTSLDTAPTQDALDKIDANRAAKSGKVLGVEQGLIDKKDLIAYDGTGLFENMKDVNFEYKVKWENVSTDRDNPYWVMTSMGFYNNGTEFYNIY</sequence>
<keyword evidence="2" id="KW-0732">Signal</keyword>
<dbReference type="NCBIfam" id="NF038029">
    <property type="entry name" value="LP_plasma"/>
    <property type="match status" value="1"/>
</dbReference>
<dbReference type="KEGG" id="schi:SCHIN_v1c05830"/>
<evidence type="ECO:0000256" key="1">
    <source>
        <dbReference type="SAM" id="MobiDB-lite"/>
    </source>
</evidence>
<keyword evidence="4" id="KW-1185">Reference proteome</keyword>
<gene>
    <name evidence="3" type="ORF">SCHIN_v1c05830</name>
</gene>
<name>A0A5B9Y498_9MOLU</name>
<dbReference type="AlphaFoldDB" id="A0A5B9Y498"/>
<feature type="signal peptide" evidence="2">
    <location>
        <begin position="1"/>
        <end position="18"/>
    </location>
</feature>
<feature type="region of interest" description="Disordered" evidence="1">
    <location>
        <begin position="26"/>
        <end position="46"/>
    </location>
</feature>
<proteinExistence type="predicted"/>